<feature type="domain" description="CHRD" evidence="3">
    <location>
        <begin position="783"/>
        <end position="902"/>
    </location>
</feature>
<feature type="signal peptide" evidence="2">
    <location>
        <begin position="1"/>
        <end position="16"/>
    </location>
</feature>
<dbReference type="InterPro" id="IPR014917">
    <property type="entry name" value="DUF1800"/>
</dbReference>
<evidence type="ECO:0000256" key="2">
    <source>
        <dbReference type="SAM" id="SignalP"/>
    </source>
</evidence>
<dbReference type="InterPro" id="IPR037221">
    <property type="entry name" value="H-type_lectin_dom_sf"/>
</dbReference>
<organism evidence="4 5">
    <name type="scientific">Prosthecobacter dejongeii</name>
    <dbReference type="NCBI Taxonomy" id="48465"/>
    <lineage>
        <taxon>Bacteria</taxon>
        <taxon>Pseudomonadati</taxon>
        <taxon>Verrucomicrobiota</taxon>
        <taxon>Verrucomicrobiia</taxon>
        <taxon>Verrucomicrobiales</taxon>
        <taxon>Verrucomicrobiaceae</taxon>
        <taxon>Prosthecobacter</taxon>
    </lineage>
</organism>
<evidence type="ECO:0000256" key="1">
    <source>
        <dbReference type="SAM" id="MobiDB-lite"/>
    </source>
</evidence>
<feature type="region of interest" description="Disordered" evidence="1">
    <location>
        <begin position="606"/>
        <end position="634"/>
    </location>
</feature>
<dbReference type="Pfam" id="PF08811">
    <property type="entry name" value="DUF1800"/>
    <property type="match status" value="2"/>
</dbReference>
<reference evidence="4 5" key="1">
    <citation type="submission" date="2020-08" db="EMBL/GenBank/DDBJ databases">
        <title>Genomic Encyclopedia of Type Strains, Phase IV (KMG-IV): sequencing the most valuable type-strain genomes for metagenomic binning, comparative biology and taxonomic classification.</title>
        <authorList>
            <person name="Goeker M."/>
        </authorList>
    </citation>
    <scope>NUCLEOTIDE SEQUENCE [LARGE SCALE GENOMIC DNA]</scope>
    <source>
        <strain evidence="4 5">DSM 12251</strain>
    </source>
</reference>
<evidence type="ECO:0000313" key="4">
    <source>
        <dbReference type="EMBL" id="MBB5035995.1"/>
    </source>
</evidence>
<keyword evidence="2" id="KW-0732">Signal</keyword>
<name>A0A7W7YGX0_9BACT</name>
<evidence type="ECO:0000313" key="5">
    <source>
        <dbReference type="Proteomes" id="UP000534294"/>
    </source>
</evidence>
<feature type="compositionally biased region" description="Polar residues" evidence="1">
    <location>
        <begin position="616"/>
        <end position="634"/>
    </location>
</feature>
<gene>
    <name evidence="4" type="ORF">HNQ64_000229</name>
</gene>
<dbReference type="InterPro" id="IPR038081">
    <property type="entry name" value="CalX-like_sf"/>
</dbReference>
<keyword evidence="5" id="KW-1185">Reference proteome</keyword>
<dbReference type="EMBL" id="JACHIF010000001">
    <property type="protein sequence ID" value="MBB5035995.1"/>
    <property type="molecule type" value="Genomic_DNA"/>
</dbReference>
<evidence type="ECO:0000259" key="3">
    <source>
        <dbReference type="PROSITE" id="PS50933"/>
    </source>
</evidence>
<dbReference type="SUPFAM" id="SSF141072">
    <property type="entry name" value="CalX-like"/>
    <property type="match status" value="1"/>
</dbReference>
<dbReference type="Gene3D" id="2.60.40.2080">
    <property type="match status" value="1"/>
</dbReference>
<dbReference type="Pfam" id="PF07452">
    <property type="entry name" value="CHRD"/>
    <property type="match status" value="1"/>
</dbReference>
<proteinExistence type="predicted"/>
<sequence>MLTALFLLGAAQWAQAQAPVKVNFESGVVTLSGGQATSTTWQTVTFTRNFNGIIPVVIMGPAHSVDTHPHTVRVRNVTATGFQWQIDEWDYLTGAHPGSITVHFFAMTPGTHVFGTQRWQVGRVAAVNRANTTVPLTGFINAPMVLTQVETTVNVIAANNPRALKTRNSAVTSSGFVVNLETQQNYTTAISNEGIGYIAVSEGIGYLDGKVLWSYSPGTVGNAIKTFYTGPFTNPVVVAQTQTKNDTEPGDLRMSSLPILSNGSTRVQFSFQEETSSNSNLTHATETVAGVFVGDMPGESAAKLVFGSVNINQSSPTQWFKVNLASAYTSPVVVFGPLTKNDATPAGIRVRNVLAVDPANGNKASFEYQLDEWDFADGVHAAETASYTVMEAGVFAIGGQVVQAGGVAGVTNAGTVQYLSDNYWASDIYYEREPAVFAQCVTVNEASAVTARVDSVDTLYFWPVNFRVRLTEAENADQTHAGETVHFIVMPGGTGQFMSSNNNFRFATGIGTLSSVTSATTFGSKYAGPALFAAAQGTAEASFQVEGYYETGLASDLDPIVVRRGQLNAAGVNLVADEDASPAADNVHAAENGAWLVVQQEADADGDGVSDAIETQMGTNPSLATSPANASGGTASDWDTLQSLYSLTATVTAPTAYETVDKKASTLVSSPAVIQLSRSYGTMQLNLRVTGEAGSTDITKGNAIAADYSLSGVSGGNLLLPAGQGLTGSPYVVNVNPVQDASVEVPENLKVTFGPVPSGVNPAVVTYPTYVRICDADPSNINNRTMYVAYLSRGTGVVSTGSGVAVALLEGDNNDAKTSVNVSGLSSPQNTTYLRINNDQDIRNNLGVGQINNVTWLIRAAASETTDQAMLDALNAGRIYVDINTVNYTAGEIFGFFNAAQGSEDFDPDRPDLDEPALPGSLTATEAERDIYRFLDQCTFGANSSSYNEVKAEIELVDGTLSDGCTAANLILGYTNWLNKQMDPSTTPSPSFLTLVMSADNEEFAMRGAKPIQAGNDPQFASSGFAASYDSYGNLTNPYNNSTNNAFSFNSPQNSANRRREWWTMVLQSKAQVRQRMAAALQEIVVISENDSTVGARHYGAANYWDMLAQGAFGKYRDLLEKVTYSPMMGVYLSHLRNRARYTSGGVEISPDENYAREIMQLFTVGLVLRHPDGSLVLGQNGLPIPTYDQTDITELARVLTGLTYGARHAAITVRRNSSQGNVLVPSSVSASPQIEFQGVNFTDFGIGGGETWYQASWIYPMKALGRVNGINYHDFNPYVNSLGEVSSTVSKVLFAGKEGETQLPLVNTLGLSDVQTHPLADEDLRLAHNALAGDPNAGSYNGHQNTPVFISRLLIQRLTTSNPSPGYLYRVSEVYRSSNGNLGEVLKAILLDYEARSLAVADSLVGAGKLKEPLIQYASLFRTLKAYSNAPLSNLVNMKLPFSGADSPMVTSYPASEAAAFIPGATRIRLNDQTGAIGQSPQKAPSVFNWFLPDYVQPGPMANAGLFGPELQINTESNLVNRVNRHYALTWMGLTGAFPGFGLDDFVTNSANTAAQVQTSVTTLTFDSTNWNIPQSVTVRGLENQGADGTRPTSILHTMASADVNFAGNYTPPINFTVSDNDTTTAKLVAISQSGGSSTVVEGGATDTYTVMLSAPPAAGQTVTVTPNAVSAIQVASAPAASADVTFSPASVTFNTTNWNTPQVITLTANNDTVVNSFLAGSAPLNTRVATVCHAITSGDAAYNGLQVSDFNCAVTDNDVGRRFIPTKASTTGVAVVTEGSTTDTYTVAFASGTAPTANVTVTFTYDPNIVDITSTDSTLLKPSAGVATLTFNGSTYTGNKTVTISAVDDVNFEGVQFTQITHSTASTDATYNALPCAPMDVRVNDNDSAANNGISITQTWGSTNVVEGGLTDTYFVVLNKAPTNTVTLTWSGNNGDVAGIGNLTFTTANWWVPQTITVSGTDDLSVESTHISEIKYTASGGGYSNVATLNANVGDNDINSSAGIQLVQSSGTTAVSEGGATDSFTVKLTGAPNNDVVVAMTATPAGQLSLSNSTLTFNPANWDTAQTVTVTATDDTVTEGAQTAALAFAVTSTDSRYNTFVISDVSVAVTDNDNGSRIVLAETAGSTTVTEGAATDIINVSLSGPAAPGANVVVNLASTGQTSFTPNTLTFTPANWTTAQSVTVTAVNDATAEANGVDTITASTNASQPAGFVSLSSTVVANVFDNDDINSGAGVVQILQTNGATRVHESGMTDTIEVALRRAPSADVTLTPTLSVANQVILSTGALTFTPNNWFVPQTVTITAVEDAAVESAHSTVLTYTASATGGYVIQDFSTVTVAVGDNESLQPSVNVTPTSGSVTEGGSTFTYNITLGAAPLSGATVRVTPAAWLLNAANGTAQVTFNPTSVDFTSATSGGTAWNRTATITVTAVDSTAAEAALDLAIVNSTTIIAGTDARYNGMVAADVNVTVNDNDTTGRIVITQTDNSTLVLEDAGTDTVNIALAGPVPPADVTVNLGRAGTQFRYRVNGNLFDTTTLTFTPANYTTAQTVTLISTADTGSEGVHADTLNATTLASSPAGYASLTTTQPVRILDSDDLARALISIVQSGGNTRVVEAGGTDTYTVVLRRAPSADVTLSCFYNPTQLSLSATNLVFTPANWSQPQTVTVTAVDDTDIENAHNSTINYVASSTGGYRVTDTATTGAVLIGDNDVFGTALVNVTESGGYTWLAENSQPSDTYTIVLGSKPQGNVTITPQANNAIGGANLVTFSPAAITFTDANWSTPQTVTVNLATSATNNSNRAVFIGHKIASTDLNYQFYSVPSVNAIITDANETSATVGIIPTGSGTTVNEGSVGNSDTVYVFLRKPPTATVIVTPTVAAGQATCSPATLSFTTANWNQPQILTLTAVDDTTLEAPPQTAVLTCTPNAAGGYAVTGVGTLTVTINDNDATGSLIITQNGTDVQEGDGITYTIRLSSAPTAPVTVTIITEKHARPNANLAFEFGYFASNATGSNQQKDNLLFDWSELTGIYTAAYTAARGATPESTTTAPAGHLAGSKAVIDKLDLYWGGGRFKAKWPDGASLTDNPRQVIIDGIYNSYSLTRLSTDVTNFNNEVRDRCRFAAYLMSISPSAVTSH</sequence>
<comment type="caution">
    <text evidence="4">The sequence shown here is derived from an EMBL/GenBank/DDBJ whole genome shotgun (WGS) entry which is preliminary data.</text>
</comment>
<feature type="chain" id="PRO_5030892411" description="CHRD domain-containing protein" evidence="2">
    <location>
        <begin position="17"/>
        <end position="3135"/>
    </location>
</feature>
<protein>
    <recommendedName>
        <fullName evidence="3">CHRD domain-containing protein</fullName>
    </recommendedName>
</protein>
<accession>A0A7W7YGX0</accession>
<dbReference type="InterPro" id="IPR010895">
    <property type="entry name" value="CHRD"/>
</dbReference>
<dbReference type="Proteomes" id="UP000534294">
    <property type="component" value="Unassembled WGS sequence"/>
</dbReference>
<dbReference type="PROSITE" id="PS50933">
    <property type="entry name" value="CHRD"/>
    <property type="match status" value="1"/>
</dbReference>
<dbReference type="RefSeq" id="WP_184204442.1">
    <property type="nucleotide sequence ID" value="NZ_JACHIF010000001.1"/>
</dbReference>